<evidence type="ECO:0000313" key="3">
    <source>
        <dbReference type="EMBL" id="EIM07145.1"/>
    </source>
</evidence>
<dbReference type="Proteomes" id="UP000092661">
    <property type="component" value="Chromosome"/>
</dbReference>
<keyword evidence="1" id="KW-0472">Membrane</keyword>
<reference evidence="5" key="2">
    <citation type="submission" date="2016-07" db="EMBL/GenBank/DDBJ databases">
        <authorList>
            <person name="See-Too W.S."/>
        </authorList>
    </citation>
    <scope>NUCLEOTIDE SEQUENCE [LARGE SCALE GENOMIC DNA]</scope>
    <source>
        <strain evidence="5">DSM 14505</strain>
    </source>
</reference>
<keyword evidence="5" id="KW-1185">Reference proteome</keyword>
<organism evidence="3 4">
    <name type="scientific">Planococcus antarcticus DSM 14505</name>
    <dbReference type="NCBI Taxonomy" id="1185653"/>
    <lineage>
        <taxon>Bacteria</taxon>
        <taxon>Bacillati</taxon>
        <taxon>Bacillota</taxon>
        <taxon>Bacilli</taxon>
        <taxon>Bacillales</taxon>
        <taxon>Caryophanaceae</taxon>
        <taxon>Planococcus</taxon>
    </lineage>
</organism>
<dbReference type="EMBL" id="CP016534">
    <property type="protein sequence ID" value="ANU10238.1"/>
    <property type="molecule type" value="Genomic_DNA"/>
</dbReference>
<protein>
    <recommendedName>
        <fullName evidence="6">DUF3953 domain-containing protein</fullName>
    </recommendedName>
</protein>
<feature type="transmembrane region" description="Helical" evidence="1">
    <location>
        <begin position="57"/>
        <end position="75"/>
    </location>
</feature>
<reference evidence="2" key="3">
    <citation type="submission" date="2016-10" db="EMBL/GenBank/DDBJ databases">
        <authorList>
            <person name="See-Too W.S."/>
        </authorList>
    </citation>
    <scope>NUCLEOTIDE SEQUENCE</scope>
    <source>
        <strain evidence="2">DSM 14505</strain>
    </source>
</reference>
<dbReference type="AlphaFoldDB" id="A0A1C7DFN6"/>
<proteinExistence type="predicted"/>
<dbReference type="EMBL" id="AJYB01000020">
    <property type="protein sequence ID" value="EIM07145.1"/>
    <property type="molecule type" value="Genomic_DNA"/>
</dbReference>
<name>A0A1C7DFN6_9BACL</name>
<evidence type="ECO:0000313" key="4">
    <source>
        <dbReference type="Proteomes" id="UP000004725"/>
    </source>
</evidence>
<gene>
    <name evidence="3" type="ORF">A1A1_07102</name>
    <name evidence="2" type="ORF">BBH88_07960</name>
</gene>
<keyword evidence="1" id="KW-1133">Transmembrane helix</keyword>
<dbReference type="KEGG" id="pana:BBH88_07960"/>
<evidence type="ECO:0000313" key="5">
    <source>
        <dbReference type="Proteomes" id="UP000092661"/>
    </source>
</evidence>
<dbReference type="Proteomes" id="UP000004725">
    <property type="component" value="Unassembled WGS sequence"/>
</dbReference>
<dbReference type="RefSeq" id="WP_006829424.1">
    <property type="nucleotide sequence ID" value="NZ_AJYB01000020.1"/>
</dbReference>
<keyword evidence="1" id="KW-0812">Transmembrane</keyword>
<accession>A0A1C7DFN6</accession>
<sequence length="76" mass="8268">MKIMKIILSLIVLFLVGYGLSTSNEEFLPYALLGTGVLVLFTGVQVSAQEKRKFDGYMFLAGSALFLVYGGSLILT</sequence>
<evidence type="ECO:0000256" key="1">
    <source>
        <dbReference type="SAM" id="Phobius"/>
    </source>
</evidence>
<evidence type="ECO:0008006" key="6">
    <source>
        <dbReference type="Google" id="ProtNLM"/>
    </source>
</evidence>
<reference evidence="3 4" key="1">
    <citation type="journal article" date="2012" name="J. Bacteriol.">
        <title>Genome Sequence of the Antarctic Psychrophile Bacterium Planococcus antarcticus DSM 14505.</title>
        <authorList>
            <person name="Margolles A."/>
            <person name="Gueimonde M."/>
            <person name="Sanchez B."/>
        </authorList>
    </citation>
    <scope>NUCLEOTIDE SEQUENCE [LARGE SCALE GENOMIC DNA]</scope>
    <source>
        <strain evidence="3 4">DSM 14505</strain>
    </source>
</reference>
<evidence type="ECO:0000313" key="2">
    <source>
        <dbReference type="EMBL" id="ANU10238.1"/>
    </source>
</evidence>
<feature type="transmembrane region" description="Helical" evidence="1">
    <location>
        <begin position="31"/>
        <end position="48"/>
    </location>
</feature>